<dbReference type="Gene3D" id="3.40.50.1820">
    <property type="entry name" value="alpha/beta hydrolase"/>
    <property type="match status" value="1"/>
</dbReference>
<dbReference type="RefSeq" id="WP_039137475.1">
    <property type="nucleotide sequence ID" value="NZ_JSVC01000004.1"/>
</dbReference>
<accession>A0A0C1L6S0</accession>
<dbReference type="EMBL" id="JSVC01000004">
    <property type="protein sequence ID" value="KIC95837.1"/>
    <property type="molecule type" value="Genomic_DNA"/>
</dbReference>
<evidence type="ECO:0000313" key="3">
    <source>
        <dbReference type="EMBL" id="KIC95837.1"/>
    </source>
</evidence>
<dbReference type="InterPro" id="IPR046880">
    <property type="entry name" value="TPR-S"/>
</dbReference>
<evidence type="ECO:0000313" key="4">
    <source>
        <dbReference type="Proteomes" id="UP000031408"/>
    </source>
</evidence>
<dbReference type="InterPro" id="IPR024983">
    <property type="entry name" value="CHAT_dom"/>
</dbReference>
<evidence type="ECO:0000259" key="2">
    <source>
        <dbReference type="Pfam" id="PF24096"/>
    </source>
</evidence>
<proteinExistence type="predicted"/>
<evidence type="ECO:0000259" key="1">
    <source>
        <dbReference type="Pfam" id="PF12770"/>
    </source>
</evidence>
<reference evidence="3 4" key="1">
    <citation type="submission" date="2014-11" db="EMBL/GenBank/DDBJ databases">
        <title>Genome sequence of Flavihumibacter solisilvae 3-3.</title>
        <authorList>
            <person name="Zhou G."/>
            <person name="Li M."/>
            <person name="Wang G."/>
        </authorList>
    </citation>
    <scope>NUCLEOTIDE SEQUENCE [LARGE SCALE GENOMIC DNA]</scope>
    <source>
        <strain evidence="3 4">3-3</strain>
    </source>
</reference>
<dbReference type="GO" id="GO:0006629">
    <property type="term" value="P:lipid metabolic process"/>
    <property type="evidence" value="ECO:0007669"/>
    <property type="project" value="InterPro"/>
</dbReference>
<gene>
    <name evidence="3" type="ORF">OI18_04185</name>
</gene>
<dbReference type="InterPro" id="IPR003386">
    <property type="entry name" value="LACT/PDAT_acylTrfase"/>
</dbReference>
<comment type="caution">
    <text evidence="3">The sequence shown here is derived from an EMBL/GenBank/DDBJ whole genome shotgun (WGS) entry which is preliminary data.</text>
</comment>
<dbReference type="GO" id="GO:0008374">
    <property type="term" value="F:O-acyltransferase activity"/>
    <property type="evidence" value="ECO:0007669"/>
    <property type="project" value="InterPro"/>
</dbReference>
<protein>
    <submittedName>
        <fullName evidence="3">Uncharacterized protein</fullName>
    </submittedName>
</protein>
<dbReference type="OrthoDB" id="869379at2"/>
<feature type="domain" description="DUF7379" evidence="2">
    <location>
        <begin position="163"/>
        <end position="245"/>
    </location>
</feature>
<dbReference type="InterPro" id="IPR029058">
    <property type="entry name" value="AB_hydrolase_fold"/>
</dbReference>
<organism evidence="3 4">
    <name type="scientific">Flavihumibacter solisilvae</name>
    <dbReference type="NCBI Taxonomy" id="1349421"/>
    <lineage>
        <taxon>Bacteria</taxon>
        <taxon>Pseudomonadati</taxon>
        <taxon>Bacteroidota</taxon>
        <taxon>Chitinophagia</taxon>
        <taxon>Chitinophagales</taxon>
        <taxon>Chitinophagaceae</taxon>
        <taxon>Flavihumibacter</taxon>
    </lineage>
</organism>
<sequence length="1750" mass="196128">MKPANLVIRGQKLENPVVTDSPDQLQLEEVYVLSAATRGVEESHILRIDESKVAEFVFDDKTSWLTGTEGLEELFPEIAIKKRADEPFEIPATLANTSEQRGIADIAITMVRIFSKKKLGKGVRRLAEEFEQKNLDSKVGLYRVDSNFQLQSLNPFDQGKPYLLFLHGTASSTAGSFAGMKGTELWRFICQSYGDNILAFQHESITKSPLQNVRDLISLLPHDITLHIISHSRGGLIGDVLVRFSGNNVQSRGFSQEELSVLKKARRNDDIQCIAEIEKNLSGKNFIIEKFIRVACPAGGTILASGRLDIYFNIIANLTGLVTGLMGTPVYLAMKNLIAGVIDTKDDPEVLSGIEAMNPESPFIKILNNQSVAATVESALTVVSGNCGVNFSLRALKIIAVRLFFLESNDLVVNSRSMYLGAKRKGKIQYFYDDSDDVDHFHYFSNRKTGNAIQLALQAGAGASVPGFTSAEQLSSDIASRNAILHPESGELKSGQITGKRPIVVLLPGIMGSNIGRDDELIWINFAGFVQGGLTELKHMDLYSSTSVVRTSYEKLKLFLEQYYDVEAWHYDWRQQLSTMAEKLNARVLELLQHNQPIKIIGHSMGGVLVRDFIVSHPDTWQKLNQSRGFRLLFLGAPLGGSYRIPYVLLGLDPIIRKLSLLDFRHDKRQLVEMFSQMEGLLSLLPLNAEHDFAQIETWQRLCKASGNDDWPVPSPGLLQRFREHREKIKLVLKDSDFDNAAYIAGKDKSTPSGCNLDDPESPVFLSTAEGDQSVTWDSGIPKIMEERGQVYFVDVSHGSLAANTRLFKGIADILELGSTDLFSKKRPAVRTDAKVFKTPDVYDFDLSVRGLENTILGLGEETRMEIGETPLQVFVSNGDLGFASFPVIAGHFLNDGILNGERAIDYYLKWALTERHQLGLYPGEIGTCEILLTKDSTFKGGIIIGLGHLGSLTAYQLSRSVESATLKYLLDLRNNDTRKESRPGIGLSTLAIGCGYGGLSVESSLRAVLQGIQNANNKMKQLHAENAPAIDTVEVVEQYEDKALDCFYALNAIEKEEDQTLNIITTKKKYKTIFGSRRRLPTDNNEEWWTRIHVQPKEQGLRFNISTGGAREEQRDLLTSREIIQELVEEFSINNRWTVKLAKTIFELLVPNDFKEQLKKKSNIAWIVDKDTASYPWELLQDSLNNARPLSINAGMVRQLATQDYRISSTIVAKNNALVIADPELGGFVGQLPGALKEGEKVGVILKENGFETTSILRGHHSEIIQGLFSNEYKIIHLAGHGVFNEKEPDRSGMVIGKNVFLKTRDVAQMSTLPELVFVNCCYLGQMNTIAEEFYQKRYRLAANIGTQLIENGVKAVIVAGWAVDDQAALEFTEVFYECMFDGYPFGKAVQRAREVVYNKYPRTNTWGAYQCYGDQYYQLQRKARRQKKKDYVIAIEAEIELNNLLNKTEIPGYSPEMLEKELEIITEAVDRSGIRNGIITEREALIYYSLGDYDKAISRYESLLPMENASFSFSAMEKYCNMRARQVVARFRKGGAQIDELKVQIDKVIRDLENLLSYGETSERLSVLGSAYKRKAILGNMDERLDACSKAAYYYYTASNGKYQSLYALSNWLQMESLLVLHDKRKWGDEVLFTTGSYRLPALSDAVAGIEKKLELLASGFEGNMNYWEMSNEANLRLSLLLMNPVQSFDDVMNAYMKVWQNAGSKGQKTSELEHFEFLTDSLADSLSERSRPLSAWLESLKHACVSV</sequence>
<dbReference type="Pfam" id="PF12770">
    <property type="entry name" value="CHAT"/>
    <property type="match status" value="1"/>
</dbReference>
<dbReference type="STRING" id="1349421.OI18_04185"/>
<dbReference type="Pfam" id="PF24096">
    <property type="entry name" value="DUF7379"/>
    <property type="match status" value="1"/>
</dbReference>
<dbReference type="InterPro" id="IPR055803">
    <property type="entry name" value="DUF7379"/>
</dbReference>
<dbReference type="Pfam" id="PF20308">
    <property type="entry name" value="TPR-S"/>
    <property type="match status" value="1"/>
</dbReference>
<name>A0A0C1L6S0_9BACT</name>
<dbReference type="SUPFAM" id="SSF53474">
    <property type="entry name" value="alpha/beta-Hydrolases"/>
    <property type="match status" value="1"/>
</dbReference>
<dbReference type="Pfam" id="PF02450">
    <property type="entry name" value="LCAT"/>
    <property type="match status" value="1"/>
</dbReference>
<keyword evidence="4" id="KW-1185">Reference proteome</keyword>
<feature type="domain" description="CHAT" evidence="1">
    <location>
        <begin position="1141"/>
        <end position="1416"/>
    </location>
</feature>
<dbReference type="Proteomes" id="UP000031408">
    <property type="component" value="Unassembled WGS sequence"/>
</dbReference>